<keyword evidence="2" id="KW-1185">Reference proteome</keyword>
<name>A0A1Q9ENL2_SYMMI</name>
<dbReference type="Proteomes" id="UP000186817">
    <property type="component" value="Unassembled WGS sequence"/>
</dbReference>
<proteinExistence type="predicted"/>
<accession>A0A1Q9ENL2</accession>
<protein>
    <submittedName>
        <fullName evidence="1">Uncharacterized protein</fullName>
    </submittedName>
</protein>
<sequence>MHGAFTVLDPRAFLPLASPHLVATSDSYERDLLPRNRSALKTTSSLMGCEGFWWQYLDWIERRGVALSASVRTGAVVVRHSACSFES</sequence>
<organism evidence="1 2">
    <name type="scientific">Symbiodinium microadriaticum</name>
    <name type="common">Dinoflagellate</name>
    <name type="synonym">Zooxanthella microadriatica</name>
    <dbReference type="NCBI Taxonomy" id="2951"/>
    <lineage>
        <taxon>Eukaryota</taxon>
        <taxon>Sar</taxon>
        <taxon>Alveolata</taxon>
        <taxon>Dinophyceae</taxon>
        <taxon>Suessiales</taxon>
        <taxon>Symbiodiniaceae</taxon>
        <taxon>Symbiodinium</taxon>
    </lineage>
</organism>
<comment type="caution">
    <text evidence="1">The sequence shown here is derived from an EMBL/GenBank/DDBJ whole genome shotgun (WGS) entry which is preliminary data.</text>
</comment>
<reference evidence="1 2" key="1">
    <citation type="submission" date="2016-02" db="EMBL/GenBank/DDBJ databases">
        <title>Genome analysis of coral dinoflagellate symbionts highlights evolutionary adaptations to a symbiotic lifestyle.</title>
        <authorList>
            <person name="Aranda M."/>
            <person name="Li Y."/>
            <person name="Liew Y.J."/>
            <person name="Baumgarten S."/>
            <person name="Simakov O."/>
            <person name="Wilson M."/>
            <person name="Piel J."/>
            <person name="Ashoor H."/>
            <person name="Bougouffa S."/>
            <person name="Bajic V.B."/>
            <person name="Ryu T."/>
            <person name="Ravasi T."/>
            <person name="Bayer T."/>
            <person name="Micklem G."/>
            <person name="Kim H."/>
            <person name="Bhak J."/>
            <person name="Lajeunesse T.C."/>
            <person name="Voolstra C.R."/>
        </authorList>
    </citation>
    <scope>NUCLEOTIDE SEQUENCE [LARGE SCALE GENOMIC DNA]</scope>
    <source>
        <strain evidence="1 2">CCMP2467</strain>
    </source>
</reference>
<gene>
    <name evidence="1" type="ORF">AK812_SmicGene7414</name>
</gene>
<evidence type="ECO:0000313" key="1">
    <source>
        <dbReference type="EMBL" id="OLQ09014.1"/>
    </source>
</evidence>
<dbReference type="EMBL" id="LSRX01000105">
    <property type="protein sequence ID" value="OLQ09014.1"/>
    <property type="molecule type" value="Genomic_DNA"/>
</dbReference>
<dbReference type="AlphaFoldDB" id="A0A1Q9ENL2"/>
<evidence type="ECO:0000313" key="2">
    <source>
        <dbReference type="Proteomes" id="UP000186817"/>
    </source>
</evidence>